<keyword evidence="2" id="KW-1185">Reference proteome</keyword>
<dbReference type="AlphaFoldDB" id="A0A3N6MRM3"/>
<organism evidence="1 2">
    <name type="scientific">Paraburkholderia dinghuensis</name>
    <dbReference type="NCBI Taxonomy" id="2305225"/>
    <lineage>
        <taxon>Bacteria</taxon>
        <taxon>Pseudomonadati</taxon>
        <taxon>Pseudomonadota</taxon>
        <taxon>Betaproteobacteria</taxon>
        <taxon>Burkholderiales</taxon>
        <taxon>Burkholderiaceae</taxon>
        <taxon>Paraburkholderia</taxon>
    </lineage>
</organism>
<dbReference type="OrthoDB" id="9133497at2"/>
<dbReference type="Proteomes" id="UP000272778">
    <property type="component" value="Unassembled WGS sequence"/>
</dbReference>
<reference evidence="1 2" key="1">
    <citation type="submission" date="2018-11" db="EMBL/GenBank/DDBJ databases">
        <title>Paraburkholderia sp. DHOA04, isolated from soil.</title>
        <authorList>
            <person name="Gao Z.-H."/>
            <person name="Qiu L.-H."/>
            <person name="Fu J.-C."/>
        </authorList>
    </citation>
    <scope>NUCLEOTIDE SEQUENCE [LARGE SCALE GENOMIC DNA]</scope>
    <source>
        <strain evidence="1 2">DHOA04</strain>
    </source>
</reference>
<dbReference type="EMBL" id="RQIS01000007">
    <property type="protein sequence ID" value="RQH06614.1"/>
    <property type="molecule type" value="Genomic_DNA"/>
</dbReference>
<sequence length="217" mass="22256">MTTQTPIILGTNQHVPLASGDRLAGSSIQVSTDTGNVLVAGSDGGLFVPPVTPTIPTLTIELGHSQQAGNGYGIDQGTYYELSFSIGVTARNGFLYSVNSDGTLALGLAGTYLVVGCSKVVAPAADTYTIPGQIVLATGQQYAWPGIYQYAVQRYPDLSETSVSVAGGAVLGTVALAGSIASWTAGTSTWLGFTKINGQSGSNPLKLQGYLTYAKIA</sequence>
<accession>A0A3N6MRM3</accession>
<proteinExistence type="predicted"/>
<evidence type="ECO:0000313" key="1">
    <source>
        <dbReference type="EMBL" id="RQH06614.1"/>
    </source>
</evidence>
<protein>
    <submittedName>
        <fullName evidence="1">Uncharacterized protein</fullName>
    </submittedName>
</protein>
<dbReference type="RefSeq" id="WP_124151291.1">
    <property type="nucleotide sequence ID" value="NZ_RQIS01000007.1"/>
</dbReference>
<evidence type="ECO:0000313" key="2">
    <source>
        <dbReference type="Proteomes" id="UP000272778"/>
    </source>
</evidence>
<gene>
    <name evidence="1" type="ORF">D1Y85_12135</name>
</gene>
<comment type="caution">
    <text evidence="1">The sequence shown here is derived from an EMBL/GenBank/DDBJ whole genome shotgun (WGS) entry which is preliminary data.</text>
</comment>
<name>A0A3N6MRM3_9BURK</name>